<proteinExistence type="predicted"/>
<dbReference type="Proteomes" id="UP000503349">
    <property type="component" value="Chromosome 5"/>
</dbReference>
<reference evidence="1 2" key="1">
    <citation type="submission" date="2019-02" db="EMBL/GenBank/DDBJ databases">
        <title>Opniocepnalus argus genome.</title>
        <authorList>
            <person name="Zhou C."/>
            <person name="Xiao S."/>
        </authorList>
    </citation>
    <scope>NUCLEOTIDE SEQUENCE [LARGE SCALE GENOMIC DNA]</scope>
    <source>
        <strain evidence="1">OARG1902GOOAL</strain>
        <tissue evidence="1">Muscle</tissue>
    </source>
</reference>
<dbReference type="AlphaFoldDB" id="A0A6G1PGK8"/>
<organism evidence="1 2">
    <name type="scientific">Channa argus</name>
    <name type="common">Northern snakehead</name>
    <name type="synonym">Ophicephalus argus</name>
    <dbReference type="NCBI Taxonomy" id="215402"/>
    <lineage>
        <taxon>Eukaryota</taxon>
        <taxon>Metazoa</taxon>
        <taxon>Chordata</taxon>
        <taxon>Craniata</taxon>
        <taxon>Vertebrata</taxon>
        <taxon>Euteleostomi</taxon>
        <taxon>Actinopterygii</taxon>
        <taxon>Neopterygii</taxon>
        <taxon>Teleostei</taxon>
        <taxon>Neoteleostei</taxon>
        <taxon>Acanthomorphata</taxon>
        <taxon>Anabantaria</taxon>
        <taxon>Anabantiformes</taxon>
        <taxon>Channoidei</taxon>
        <taxon>Channidae</taxon>
        <taxon>Channa</taxon>
    </lineage>
</organism>
<protein>
    <submittedName>
        <fullName evidence="1">Uncharacterized protein</fullName>
    </submittedName>
</protein>
<keyword evidence="2" id="KW-1185">Reference proteome</keyword>
<accession>A0A6G1PGK8</accession>
<name>A0A6G1PGK8_CHAAH</name>
<reference evidence="2" key="2">
    <citation type="submission" date="2019-02" db="EMBL/GenBank/DDBJ databases">
        <title>Opniocepnalus argus Var Kimnra genome.</title>
        <authorList>
            <person name="Zhou C."/>
            <person name="Xiao S."/>
        </authorList>
    </citation>
    <scope>NUCLEOTIDE SEQUENCE [LARGE SCALE GENOMIC DNA]</scope>
</reference>
<gene>
    <name evidence="1" type="ORF">EXN66_Car005133</name>
</gene>
<evidence type="ECO:0000313" key="2">
    <source>
        <dbReference type="Proteomes" id="UP000503349"/>
    </source>
</evidence>
<evidence type="ECO:0000313" key="1">
    <source>
        <dbReference type="EMBL" id="KAF3689461.1"/>
    </source>
</evidence>
<dbReference type="EMBL" id="CM015716">
    <property type="protein sequence ID" value="KAF3689461.1"/>
    <property type="molecule type" value="Genomic_DNA"/>
</dbReference>
<sequence>MQEEDSNLKAVEEVQTGKCYFIKGGLLYHQPERAAVEHLVVPQERKRKSFDSWPQYTLGYTCGQWKNIRIVSTIYYNRLVSLVDSDAKVPVTILRDTGVFDYVIQAGVLPLSEHSETGCSFPVWVGVDILFVLLDCDVFQVEAALAVCPALPVEGVSVIIGNNLMGARVWADVPPLLVAAPAPLVRFGTG</sequence>